<protein>
    <submittedName>
        <fullName evidence="1">Uncharacterized protein</fullName>
    </submittedName>
</protein>
<reference evidence="1 2" key="1">
    <citation type="submission" date="2015-01" db="EMBL/GenBank/DDBJ databases">
        <title>Evolution of Trichinella species and genotypes.</title>
        <authorList>
            <person name="Korhonen P.K."/>
            <person name="Edoardo P."/>
            <person name="Giuseppe L.R."/>
            <person name="Gasser R.B."/>
        </authorList>
    </citation>
    <scope>NUCLEOTIDE SEQUENCE [LARGE SCALE GENOMIC DNA]</scope>
    <source>
        <strain evidence="1">ISS176</strain>
    </source>
</reference>
<comment type="caution">
    <text evidence="1">The sequence shown here is derived from an EMBL/GenBank/DDBJ whole genome shotgun (WGS) entry which is preliminary data.</text>
</comment>
<dbReference type="EMBL" id="JYDV01000059">
    <property type="protein sequence ID" value="KRZ37326.1"/>
    <property type="molecule type" value="Genomic_DNA"/>
</dbReference>
<dbReference type="Proteomes" id="UP000054826">
    <property type="component" value="Unassembled WGS sequence"/>
</dbReference>
<evidence type="ECO:0000313" key="2">
    <source>
        <dbReference type="Proteomes" id="UP000054826"/>
    </source>
</evidence>
<organism evidence="1 2">
    <name type="scientific">Trichinella pseudospiralis</name>
    <name type="common">Parasitic roundworm</name>
    <dbReference type="NCBI Taxonomy" id="6337"/>
    <lineage>
        <taxon>Eukaryota</taxon>
        <taxon>Metazoa</taxon>
        <taxon>Ecdysozoa</taxon>
        <taxon>Nematoda</taxon>
        <taxon>Enoplea</taxon>
        <taxon>Dorylaimia</taxon>
        <taxon>Trichinellida</taxon>
        <taxon>Trichinellidae</taxon>
        <taxon>Trichinella</taxon>
    </lineage>
</organism>
<evidence type="ECO:0000313" key="1">
    <source>
        <dbReference type="EMBL" id="KRZ37326.1"/>
    </source>
</evidence>
<proteinExistence type="predicted"/>
<sequence>MSMNRHHGCMAASVNPFDYQHNQHNQTSAVCDEIQSHSANNVTRGVATFERKLFLSCDEPASMGVALLSGCLYRSRSCLKSSSITRPPRDPAIEQRSATFAGTDKSPPESSSAVLTRDLLSASVSVFSSPGQMIRVVSHPEELFHADLSIPKLRYSSANMSRLKNARKPLAAVGGCSAARYHHSCCMISLIWTPVAWLHLSSTNIPFQRTNLTADWVSDGRDMSEARVLRCAHKIAVGVIDRPDLRRLSGSDTNCTLITIVSRSAYCAIFTNFPACFQHPVVDCLLSFIAFVAWRCCVDALLEGALALRMSMADNARPKDMDGFVQRQDVTFVKKISPYSVVVDAKDNLTQQPYSFTITAATTIRQLTRWHVASWLLTSVSKRGDLNRHCIFVKPVVRTILCDRVHNQDRQTLHLYSSRSSSSCVNLMVDKMIPFL</sequence>
<accession>A0A0V1JQS2</accession>
<name>A0A0V1JQS2_TRIPS</name>
<gene>
    <name evidence="1" type="ORF">T4C_10041</name>
</gene>
<dbReference type="AlphaFoldDB" id="A0A0V1JQS2"/>